<name>A0A084EFF1_SPHYA</name>
<comment type="caution">
    <text evidence="2">The sequence shown here is derived from an EMBL/GenBank/DDBJ whole genome shotgun (WGS) entry which is preliminary data.</text>
</comment>
<accession>A0A084EFF1</accession>
<evidence type="ECO:0000256" key="1">
    <source>
        <dbReference type="SAM" id="Phobius"/>
    </source>
</evidence>
<keyword evidence="1" id="KW-0472">Membrane</keyword>
<reference evidence="2 3" key="1">
    <citation type="submission" date="2014-03" db="EMBL/GenBank/DDBJ databases">
        <title>Genome sequence of Sphingobium yanoikuyae B1.</title>
        <authorList>
            <person name="Gan H.M."/>
            <person name="Gan H.Y."/>
            <person name="Savka M.A."/>
        </authorList>
    </citation>
    <scope>NUCLEOTIDE SEQUENCE [LARGE SCALE GENOMIC DNA]</scope>
    <source>
        <strain evidence="2 3">B1</strain>
    </source>
</reference>
<sequence>MRQEWSDRDPEPISPFEWGLGAIVTLLGIATVVRIFL</sequence>
<dbReference type="Proteomes" id="UP000028534">
    <property type="component" value="Unassembled WGS sequence"/>
</dbReference>
<keyword evidence="1" id="KW-0812">Transmembrane</keyword>
<proteinExistence type="predicted"/>
<dbReference type="EMBL" id="JGVR01000027">
    <property type="protein sequence ID" value="KEZ16693.1"/>
    <property type="molecule type" value="Genomic_DNA"/>
</dbReference>
<keyword evidence="1" id="KW-1133">Transmembrane helix</keyword>
<evidence type="ECO:0000313" key="2">
    <source>
        <dbReference type="EMBL" id="KEZ16693.1"/>
    </source>
</evidence>
<dbReference type="PATRIC" id="fig|13690.10.peg.4025"/>
<dbReference type="AlphaFoldDB" id="A0A084EFF1"/>
<protein>
    <submittedName>
        <fullName evidence="2">Uncharacterized protein</fullName>
    </submittedName>
</protein>
<evidence type="ECO:0000313" key="3">
    <source>
        <dbReference type="Proteomes" id="UP000028534"/>
    </source>
</evidence>
<organism evidence="2 3">
    <name type="scientific">Sphingobium yanoikuyae</name>
    <name type="common">Sphingomonas yanoikuyae</name>
    <dbReference type="NCBI Taxonomy" id="13690"/>
    <lineage>
        <taxon>Bacteria</taxon>
        <taxon>Pseudomonadati</taxon>
        <taxon>Pseudomonadota</taxon>
        <taxon>Alphaproteobacteria</taxon>
        <taxon>Sphingomonadales</taxon>
        <taxon>Sphingomonadaceae</taxon>
        <taxon>Sphingobium</taxon>
    </lineage>
</organism>
<feature type="transmembrane region" description="Helical" evidence="1">
    <location>
        <begin position="18"/>
        <end position="36"/>
    </location>
</feature>
<gene>
    <name evidence="2" type="ORF">CP98_03918</name>
</gene>